<dbReference type="RefSeq" id="WP_012637336.1">
    <property type="nucleotide sequence ID" value="NC_011901.1"/>
</dbReference>
<dbReference type="InterPro" id="IPR011335">
    <property type="entry name" value="Restrct_endonuc-II-like"/>
</dbReference>
<dbReference type="PANTHER" id="PTHR34039">
    <property type="entry name" value="UPF0102 PROTEIN YRAN"/>
    <property type="match status" value="1"/>
</dbReference>
<dbReference type="Gene3D" id="3.40.1350.10">
    <property type="match status" value="1"/>
</dbReference>
<sequence length="118" mass="13343">MSTQRQGRRGEARALAYLEGRGLRLLEHNYRCRGGEIDLVMRDGATTVFVEVRLRRNRRFGGAAASITPSKQRRLCTAARHYLMVRGMPDGPVRFDVVALEGDEPVDWIRNAFDAPVD</sequence>
<dbReference type="HAMAP" id="MF_00048">
    <property type="entry name" value="UPF0102"/>
    <property type="match status" value="1"/>
</dbReference>
<gene>
    <name evidence="3" type="ordered locus">Tgr7_0756</name>
</gene>
<dbReference type="EMBL" id="CP001339">
    <property type="protein sequence ID" value="ACL71848.1"/>
    <property type="molecule type" value="Genomic_DNA"/>
</dbReference>
<protein>
    <recommendedName>
        <fullName evidence="2">UPF0102 protein Tgr7_0756</fullName>
    </recommendedName>
</protein>
<dbReference type="eggNOG" id="COG0792">
    <property type="taxonomic scope" value="Bacteria"/>
</dbReference>
<dbReference type="HOGENOM" id="CLU_115353_1_0_6"/>
<evidence type="ECO:0000256" key="1">
    <source>
        <dbReference type="ARBA" id="ARBA00006738"/>
    </source>
</evidence>
<dbReference type="KEGG" id="tgr:Tgr7_0756"/>
<accession>B8GML6</accession>
<proteinExistence type="inferred from homology"/>
<comment type="similarity">
    <text evidence="1 2">Belongs to the UPF0102 family.</text>
</comment>
<evidence type="ECO:0000313" key="3">
    <source>
        <dbReference type="EMBL" id="ACL71848.1"/>
    </source>
</evidence>
<dbReference type="SUPFAM" id="SSF52980">
    <property type="entry name" value="Restriction endonuclease-like"/>
    <property type="match status" value="1"/>
</dbReference>
<dbReference type="STRING" id="396588.Tgr7_0756"/>
<dbReference type="NCBIfam" id="TIGR00252">
    <property type="entry name" value="YraN family protein"/>
    <property type="match status" value="1"/>
</dbReference>
<dbReference type="GO" id="GO:0003676">
    <property type="term" value="F:nucleic acid binding"/>
    <property type="evidence" value="ECO:0007669"/>
    <property type="project" value="InterPro"/>
</dbReference>
<dbReference type="InterPro" id="IPR003509">
    <property type="entry name" value="UPF0102_YraN-like"/>
</dbReference>
<keyword evidence="4" id="KW-1185">Reference proteome</keyword>
<evidence type="ECO:0000256" key="2">
    <source>
        <dbReference type="HAMAP-Rule" id="MF_00048"/>
    </source>
</evidence>
<organism evidence="3 4">
    <name type="scientific">Thioalkalivibrio sulfidiphilus (strain HL-EbGR7)</name>
    <dbReference type="NCBI Taxonomy" id="396588"/>
    <lineage>
        <taxon>Bacteria</taxon>
        <taxon>Pseudomonadati</taxon>
        <taxon>Pseudomonadota</taxon>
        <taxon>Gammaproteobacteria</taxon>
        <taxon>Chromatiales</taxon>
        <taxon>Ectothiorhodospiraceae</taxon>
        <taxon>Thioalkalivibrio</taxon>
    </lineage>
</organism>
<name>B8GML6_THISH</name>
<dbReference type="NCBIfam" id="NF009150">
    <property type="entry name" value="PRK12497.1-3"/>
    <property type="match status" value="1"/>
</dbReference>
<dbReference type="OrthoDB" id="9794876at2"/>
<dbReference type="Pfam" id="PF02021">
    <property type="entry name" value="UPF0102"/>
    <property type="match status" value="1"/>
</dbReference>
<dbReference type="AlphaFoldDB" id="B8GML6"/>
<dbReference type="PANTHER" id="PTHR34039:SF1">
    <property type="entry name" value="UPF0102 PROTEIN YRAN"/>
    <property type="match status" value="1"/>
</dbReference>
<dbReference type="CDD" id="cd20736">
    <property type="entry name" value="PoNe_Nuclease"/>
    <property type="match status" value="1"/>
</dbReference>
<dbReference type="InterPro" id="IPR011856">
    <property type="entry name" value="tRNA_endonuc-like_dom_sf"/>
</dbReference>
<reference evidence="3 4" key="1">
    <citation type="journal article" date="2011" name="Stand. Genomic Sci.">
        <title>Complete genome sequence of 'Thioalkalivibrio sulfidophilus' HL-EbGr7.</title>
        <authorList>
            <person name="Muyzer G."/>
            <person name="Sorokin D.Y."/>
            <person name="Mavromatis K."/>
            <person name="Lapidus A."/>
            <person name="Clum A."/>
            <person name="Ivanova N."/>
            <person name="Pati A."/>
            <person name="d'Haeseleer P."/>
            <person name="Woyke T."/>
            <person name="Kyrpides N.C."/>
        </authorList>
    </citation>
    <scope>NUCLEOTIDE SEQUENCE [LARGE SCALE GENOMIC DNA]</scope>
    <source>
        <strain evidence="3 4">HL-EbGR7</strain>
    </source>
</reference>
<evidence type="ECO:0000313" key="4">
    <source>
        <dbReference type="Proteomes" id="UP000002383"/>
    </source>
</evidence>
<dbReference type="Proteomes" id="UP000002383">
    <property type="component" value="Chromosome"/>
</dbReference>